<name>A0ACC2XUQ0_9TREE</name>
<evidence type="ECO:0000313" key="2">
    <source>
        <dbReference type="Proteomes" id="UP001234202"/>
    </source>
</evidence>
<gene>
    <name evidence="1" type="ORF">QFC24_000047</name>
</gene>
<sequence length="1030" mass="109770">MYRLSQILSALSGNAAATQPGMAQQQQTPLQPPPPLPPQGSFLPPPPHSAGGNSNVSSGYPLSAPPLSAGHGQGYGYPSGHHQPNDVDLYASGGGHQSHHGGLAPPFAGDRMEAFSPGTVAVLTEVAHHGLSSAGDSGSNSISGRRGVHQSSISSASGGYHQQHQPQASPLGAGSMSSVSTHGTGHPHHQSHQHQQQHPQQHQAQQQHMGGHQPPIMELDFAKPDISATYSGNMAGGGLHLPPLYPMPGAGQGPGSESSPSTMNDTLGTGQNGHGNGNGTGNGISHVRTSSFGWPDVSSRGANAAGMGLGAPSGGGGSSGGGNYLVRRREDSPADSQEEDSFAVPNARTTRGASASGRPISANDGRPPKKYPKLPGFKPPPHRYAQYGLVVPSTAASSEGEEDESEDTLPRSSLNAPIEALQALANAADQAAAQESAAAAAAAGIPVNAQSGTGMEVDVQQGGGVNATDISAAVGSGFLSPPRVLQKQLRFKKRQKAEPTPRNAFPDVITKGLVSESECRELWDIFFSGCHLFIPLWDRKYDVFESFVVRTPFSFDGMMAVASKIQTGNGPLGQTHHRALEEAQGIARSTLFGPVVRKEAVMAVLILAAWSQNGWLPSGHALRMGLDMHLHKALEKLNDNKPLPGAQRSDSEERDLVVSARIWMNCYLNDHMLSLGTGRPLMLKDDESVRGARILLGHPMESETDVRLIACVELMNHKVRVWETLHPMRGRIDSAAVEFVTRVNNDLLLWHKDWRSIHVKKLGPSHVLLDMLDAELYYAQLWCACVALRGCHWEKLTPDQRELAFKAKDAALKCLGTYKSPPLRAYIKYAVHETMVQCSFAAVFLLKIAILFPDVLPANVISLQVAELAHLLSECSAERYALTLRLMLRSFRRKMGENTHAPGTPRNGPANPMSFGGNGLAPMTSIHPVGMQSLLSNGMGEGDNGDSNFMNAAELSAWMDDLGPFNWPEDGFSPSNLPAWIMDSNVTDLGLPFEGSDSIFLPPELADLFLATGPTNWQLGDSAEQGAEAW</sequence>
<dbReference type="EMBL" id="JASBWV010000001">
    <property type="protein sequence ID" value="KAJ9127764.1"/>
    <property type="molecule type" value="Genomic_DNA"/>
</dbReference>
<reference evidence="1" key="1">
    <citation type="submission" date="2023-04" db="EMBL/GenBank/DDBJ databases">
        <title>Draft Genome sequencing of Naganishia species isolated from polar environments using Oxford Nanopore Technology.</title>
        <authorList>
            <person name="Leo P."/>
            <person name="Venkateswaran K."/>
        </authorList>
    </citation>
    <scope>NUCLEOTIDE SEQUENCE</scope>
    <source>
        <strain evidence="1">DBVPG 5303</strain>
    </source>
</reference>
<accession>A0ACC2XUQ0</accession>
<proteinExistence type="predicted"/>
<organism evidence="1 2">
    <name type="scientific">Naganishia onofrii</name>
    <dbReference type="NCBI Taxonomy" id="1851511"/>
    <lineage>
        <taxon>Eukaryota</taxon>
        <taxon>Fungi</taxon>
        <taxon>Dikarya</taxon>
        <taxon>Basidiomycota</taxon>
        <taxon>Agaricomycotina</taxon>
        <taxon>Tremellomycetes</taxon>
        <taxon>Filobasidiales</taxon>
        <taxon>Filobasidiaceae</taxon>
        <taxon>Naganishia</taxon>
    </lineage>
</organism>
<keyword evidence="2" id="KW-1185">Reference proteome</keyword>
<protein>
    <submittedName>
        <fullName evidence="1">Uncharacterized protein</fullName>
    </submittedName>
</protein>
<evidence type="ECO:0000313" key="1">
    <source>
        <dbReference type="EMBL" id="KAJ9127764.1"/>
    </source>
</evidence>
<comment type="caution">
    <text evidence="1">The sequence shown here is derived from an EMBL/GenBank/DDBJ whole genome shotgun (WGS) entry which is preliminary data.</text>
</comment>
<dbReference type="Proteomes" id="UP001234202">
    <property type="component" value="Unassembled WGS sequence"/>
</dbReference>